<evidence type="ECO:0000256" key="7">
    <source>
        <dbReference type="ARBA" id="ARBA00022840"/>
    </source>
</evidence>
<keyword evidence="6" id="KW-0547">Nucleotide-binding</keyword>
<dbReference type="FunFam" id="3.40.50.300:FF:000127">
    <property type="entry name" value="Ribose import ATP-binding protein RbsA"/>
    <property type="match status" value="1"/>
</dbReference>
<dbReference type="InterPro" id="IPR003593">
    <property type="entry name" value="AAA+_ATPase"/>
</dbReference>
<evidence type="ECO:0000256" key="4">
    <source>
        <dbReference type="ARBA" id="ARBA00022597"/>
    </source>
</evidence>
<dbReference type="RefSeq" id="WP_285996099.1">
    <property type="nucleotide sequence ID" value="NZ_CP127295.1"/>
</dbReference>
<keyword evidence="12" id="KW-1185">Reference proteome</keyword>
<dbReference type="InterPro" id="IPR050107">
    <property type="entry name" value="ABC_carbohydrate_import_ATPase"/>
</dbReference>
<sequence length="505" mass="54136">MTRQDPGRAPLLEVRGVTKSFGAVAAVAGVSFGLYPGEAHALVGENGAGKSTIVKMLAGVHKPDDGTLLLDGQPVEFGSPADAKAAGIAVIYQEPTLFPDLSVAENIVMGRHPRKGLGRIDRAAIRAEAERLFTRLGVRIDPARPARGLSIADQQIVEIAKALSADARVLVMDEPTAALSRVEVERLFTVARTLRQEGAAIMFISHRFEEITELCQRVTIMRDGKHVSTDLVADVTVEDMVKRMVGRDLEALFPKQDVEPGAVVLEVEGLAREGVFRDISFSVRAGEIVAFAGLVGSGRSEVVQAVFGVDERDAGVVKIGGKKLKAHSSRAAMAAGMALVPEDRRQQGLIMDLSIERNVTLPRSRALSKLGFLTGASERQEARRWTERLRTKYRRLGDPVGTLSGGNQQKVVLAKWLAMAPKVLIVDEPTRGIDVGTKAEVHRLMSALAAEGVAIVMVSSELPEVLGMADRVLVMREGRLVAELPRADATEDAVMFAAMGQGAAA</sequence>
<gene>
    <name evidence="11" type="ORF">QRX60_37025</name>
</gene>
<evidence type="ECO:0000256" key="6">
    <source>
        <dbReference type="ARBA" id="ARBA00022741"/>
    </source>
</evidence>
<organism evidence="11 12">
    <name type="scientific">Amycolatopsis mongoliensis</name>
    <dbReference type="NCBI Taxonomy" id="715475"/>
    <lineage>
        <taxon>Bacteria</taxon>
        <taxon>Bacillati</taxon>
        <taxon>Actinomycetota</taxon>
        <taxon>Actinomycetes</taxon>
        <taxon>Pseudonocardiales</taxon>
        <taxon>Pseudonocardiaceae</taxon>
        <taxon>Amycolatopsis</taxon>
    </lineage>
</organism>
<dbReference type="InterPro" id="IPR027417">
    <property type="entry name" value="P-loop_NTPase"/>
</dbReference>
<evidence type="ECO:0000256" key="8">
    <source>
        <dbReference type="ARBA" id="ARBA00022967"/>
    </source>
</evidence>
<name>A0A9Y2JLP5_9PSEU</name>
<dbReference type="GO" id="GO:0005524">
    <property type="term" value="F:ATP binding"/>
    <property type="evidence" value="ECO:0007669"/>
    <property type="project" value="UniProtKB-KW"/>
</dbReference>
<dbReference type="SMART" id="SM00382">
    <property type="entry name" value="AAA"/>
    <property type="match status" value="2"/>
</dbReference>
<dbReference type="EMBL" id="CP127295">
    <property type="protein sequence ID" value="WIX99618.1"/>
    <property type="molecule type" value="Genomic_DNA"/>
</dbReference>
<evidence type="ECO:0000259" key="10">
    <source>
        <dbReference type="PROSITE" id="PS50893"/>
    </source>
</evidence>
<keyword evidence="9" id="KW-0472">Membrane</keyword>
<dbReference type="CDD" id="cd03215">
    <property type="entry name" value="ABC_Carb_Monos_II"/>
    <property type="match status" value="1"/>
</dbReference>
<dbReference type="PANTHER" id="PTHR43790">
    <property type="entry name" value="CARBOHYDRATE TRANSPORT ATP-BINDING PROTEIN MG119-RELATED"/>
    <property type="match status" value="1"/>
</dbReference>
<feature type="domain" description="ABC transporter" evidence="10">
    <location>
        <begin position="12"/>
        <end position="248"/>
    </location>
</feature>
<dbReference type="PANTHER" id="PTHR43790:SF3">
    <property type="entry name" value="D-ALLOSE IMPORT ATP-BINDING PROTEIN ALSA-RELATED"/>
    <property type="match status" value="1"/>
</dbReference>
<dbReference type="Gene3D" id="3.40.50.300">
    <property type="entry name" value="P-loop containing nucleotide triphosphate hydrolases"/>
    <property type="match status" value="2"/>
</dbReference>
<evidence type="ECO:0000256" key="1">
    <source>
        <dbReference type="ARBA" id="ARBA00004202"/>
    </source>
</evidence>
<dbReference type="Pfam" id="PF00005">
    <property type="entry name" value="ABC_tran"/>
    <property type="match status" value="2"/>
</dbReference>
<dbReference type="AlphaFoldDB" id="A0A9Y2JLP5"/>
<proteinExistence type="predicted"/>
<evidence type="ECO:0000256" key="3">
    <source>
        <dbReference type="ARBA" id="ARBA00022475"/>
    </source>
</evidence>
<keyword evidence="4" id="KW-0762">Sugar transport</keyword>
<dbReference type="CDD" id="cd03216">
    <property type="entry name" value="ABC_Carb_Monos_I"/>
    <property type="match status" value="1"/>
</dbReference>
<keyword evidence="8" id="KW-1278">Translocase</keyword>
<dbReference type="PROSITE" id="PS00211">
    <property type="entry name" value="ABC_TRANSPORTER_1"/>
    <property type="match status" value="1"/>
</dbReference>
<dbReference type="GO" id="GO:0005886">
    <property type="term" value="C:plasma membrane"/>
    <property type="evidence" value="ECO:0007669"/>
    <property type="project" value="UniProtKB-SubCell"/>
</dbReference>
<dbReference type="Proteomes" id="UP001239397">
    <property type="component" value="Chromosome"/>
</dbReference>
<comment type="subcellular location">
    <subcellularLocation>
        <location evidence="1">Cell membrane</location>
        <topology evidence="1">Peripheral membrane protein</topology>
    </subcellularLocation>
</comment>
<reference evidence="11 12" key="1">
    <citation type="submission" date="2023-06" db="EMBL/GenBank/DDBJ databases">
        <authorList>
            <person name="Oyuntsetseg B."/>
            <person name="Kim S.B."/>
        </authorList>
    </citation>
    <scope>NUCLEOTIDE SEQUENCE [LARGE SCALE GENOMIC DNA]</scope>
    <source>
        <strain evidence="11 12">4-36</strain>
    </source>
</reference>
<evidence type="ECO:0000313" key="11">
    <source>
        <dbReference type="EMBL" id="WIX99618.1"/>
    </source>
</evidence>
<evidence type="ECO:0000256" key="2">
    <source>
        <dbReference type="ARBA" id="ARBA00022448"/>
    </source>
</evidence>
<dbReference type="PROSITE" id="PS50893">
    <property type="entry name" value="ABC_TRANSPORTER_2"/>
    <property type="match status" value="2"/>
</dbReference>
<keyword evidence="7 11" id="KW-0067">ATP-binding</keyword>
<keyword evidence="5" id="KW-0677">Repeat</keyword>
<dbReference type="SUPFAM" id="SSF52540">
    <property type="entry name" value="P-loop containing nucleoside triphosphate hydrolases"/>
    <property type="match status" value="2"/>
</dbReference>
<dbReference type="GO" id="GO:0016887">
    <property type="term" value="F:ATP hydrolysis activity"/>
    <property type="evidence" value="ECO:0007669"/>
    <property type="project" value="InterPro"/>
</dbReference>
<keyword evidence="2" id="KW-0813">Transport</keyword>
<feature type="domain" description="ABC transporter" evidence="10">
    <location>
        <begin position="258"/>
        <end position="502"/>
    </location>
</feature>
<protein>
    <submittedName>
        <fullName evidence="11">Sugar ABC transporter ATP-binding protein</fullName>
    </submittedName>
</protein>
<evidence type="ECO:0000256" key="9">
    <source>
        <dbReference type="ARBA" id="ARBA00023136"/>
    </source>
</evidence>
<keyword evidence="3" id="KW-1003">Cell membrane</keyword>
<dbReference type="InterPro" id="IPR017871">
    <property type="entry name" value="ABC_transporter-like_CS"/>
</dbReference>
<evidence type="ECO:0000313" key="12">
    <source>
        <dbReference type="Proteomes" id="UP001239397"/>
    </source>
</evidence>
<dbReference type="InterPro" id="IPR003439">
    <property type="entry name" value="ABC_transporter-like_ATP-bd"/>
</dbReference>
<accession>A0A9Y2JLP5</accession>
<dbReference type="KEGG" id="amog:QRX60_37025"/>
<evidence type="ECO:0000256" key="5">
    <source>
        <dbReference type="ARBA" id="ARBA00022737"/>
    </source>
</evidence>